<gene>
    <name evidence="3" type="ORF">HLRTI_001979</name>
    <name evidence="2" type="ORF">HTIA_1896</name>
</gene>
<dbReference type="PANTHER" id="PTHR43781:SF1">
    <property type="entry name" value="SACCHAROPINE DEHYDROGENASE"/>
    <property type="match status" value="1"/>
</dbReference>
<sequence length="345" mass="36319">MAVLIYGAYGYSGELVAREAADRDLDVVLAGRNGTKTRGLAIQLGVDARVFPVEEAERHLDGVDVVLNCAGPFVETAEAMAEACLATGTHYLDITGEIAVFESLVERDREAEDADVCLLPGVGFDVVPTDCLAAHLHDRLPTGTHLRLGIDTPGSVSGGTLATALEQAGAGGMGRRDGRLRPEAPGAKTRTIDFGSGPEHAVSAPMGDVSTAYYTTGIENVEVYLSAPEYTEHLLRASGYVTPLLAVPGVKNGLQALVRALVSGPSADARERERVRLWGEATDGETTVTSRLETPETYALTVDAATTALERIEAGADITGYQTPATAFGPEYVLELDGVDGFLDE</sequence>
<reference evidence="3 4" key="2">
    <citation type="journal article" date="2013" name="PLoS ONE">
        <title>INDIGO - INtegrated Data Warehouse of MIcrobial GenOmes with Examples from the Red Sea Extremophiles.</title>
        <authorList>
            <person name="Alam I."/>
            <person name="Antunes A."/>
            <person name="Kamau A.A."/>
            <person name="Ba Alawi W."/>
            <person name="Kalkatawi M."/>
            <person name="Stingl U."/>
            <person name="Bajic V.B."/>
        </authorList>
    </citation>
    <scope>NUCLEOTIDE SEQUENCE [LARGE SCALE GENOMIC DNA]</scope>
    <source>
        <strain evidence="3 4">SARL4B</strain>
    </source>
</reference>
<proteinExistence type="predicted"/>
<dbReference type="Pfam" id="PF03435">
    <property type="entry name" value="Sacchrp_dh_NADP"/>
    <property type="match status" value="1"/>
</dbReference>
<dbReference type="GO" id="GO:0004754">
    <property type="term" value="F:saccharopine dehydrogenase (NAD+, L-lysine-forming) activity"/>
    <property type="evidence" value="ECO:0007669"/>
    <property type="project" value="UniProtKB-EC"/>
</dbReference>
<dbReference type="EC" id="1.5.1.7" evidence="3"/>
<keyword evidence="5" id="KW-1185">Reference proteome</keyword>
<dbReference type="PANTHER" id="PTHR43781">
    <property type="entry name" value="SACCHAROPINE DEHYDROGENASE"/>
    <property type="match status" value="1"/>
</dbReference>
<protein>
    <submittedName>
        <fullName evidence="2 3">Saccharopine dehydrogenase</fullName>
        <ecNumber evidence="3">1.5.1.7</ecNumber>
    </submittedName>
</protein>
<dbReference type="InterPro" id="IPR005097">
    <property type="entry name" value="Sacchrp_dh_NADP-bd"/>
</dbReference>
<dbReference type="EMBL" id="AFNT02000022">
    <property type="protein sequence ID" value="ERJ05951.1"/>
    <property type="molecule type" value="Genomic_DNA"/>
</dbReference>
<evidence type="ECO:0000313" key="4">
    <source>
        <dbReference type="Proteomes" id="UP000003861"/>
    </source>
</evidence>
<dbReference type="InterPro" id="IPR036291">
    <property type="entry name" value="NAD(P)-bd_dom_sf"/>
</dbReference>
<feature type="domain" description="Saccharopine dehydrogenase NADP binding" evidence="1">
    <location>
        <begin position="3"/>
        <end position="116"/>
    </location>
</feature>
<dbReference type="AlphaFoldDB" id="F7PKN0"/>
<dbReference type="Proteomes" id="UP000003861">
    <property type="component" value="Unassembled WGS sequence"/>
</dbReference>
<evidence type="ECO:0000259" key="1">
    <source>
        <dbReference type="Pfam" id="PF03435"/>
    </source>
</evidence>
<dbReference type="SUPFAM" id="SSF51735">
    <property type="entry name" value="NAD(P)-binding Rossmann-fold domains"/>
    <property type="match status" value="1"/>
</dbReference>
<keyword evidence="3" id="KW-0560">Oxidoreductase</keyword>
<dbReference type="EMBL" id="HF571520">
    <property type="protein sequence ID" value="CCQ34015.1"/>
    <property type="molecule type" value="Genomic_DNA"/>
</dbReference>
<evidence type="ECO:0000313" key="3">
    <source>
        <dbReference type="EMBL" id="ERJ05951.1"/>
    </source>
</evidence>
<dbReference type="KEGG" id="hti:HTIA_1896"/>
<accession>F7PKN0</accession>
<reference evidence="3 4" key="1">
    <citation type="journal article" date="2011" name="J. Bacteriol.">
        <title>Genome sequence of Halorhabdus tiamatea, the first archaeon isolated from a deep-sea anoxic brine lake.</title>
        <authorList>
            <person name="Antunes A."/>
            <person name="Alam I."/>
            <person name="Bajic V.B."/>
            <person name="Stingl U."/>
        </authorList>
    </citation>
    <scope>NUCLEOTIDE SEQUENCE [LARGE SCALE GENOMIC DNA]</scope>
    <source>
        <strain evidence="3 4">SARL4B</strain>
    </source>
</reference>
<dbReference type="eggNOG" id="arCOG00244">
    <property type="taxonomic scope" value="Archaea"/>
</dbReference>
<dbReference type="OrthoDB" id="194971at2157"/>
<organism evidence="3 4">
    <name type="scientific">Halorhabdus tiamatea SARL4B</name>
    <dbReference type="NCBI Taxonomy" id="1033806"/>
    <lineage>
        <taxon>Archaea</taxon>
        <taxon>Methanobacteriati</taxon>
        <taxon>Methanobacteriota</taxon>
        <taxon>Stenosarchaea group</taxon>
        <taxon>Halobacteria</taxon>
        <taxon>Halobacteriales</taxon>
        <taxon>Haloarculaceae</taxon>
        <taxon>Halorhabdus</taxon>
    </lineage>
</organism>
<evidence type="ECO:0000313" key="2">
    <source>
        <dbReference type="EMBL" id="CCQ34015.1"/>
    </source>
</evidence>
<dbReference type="GeneID" id="23799545"/>
<dbReference type="Proteomes" id="UP000015381">
    <property type="component" value="Chromosome I"/>
</dbReference>
<dbReference type="PATRIC" id="fig|1033806.12.peg.1882"/>
<evidence type="ECO:0000313" key="5">
    <source>
        <dbReference type="Proteomes" id="UP000015381"/>
    </source>
</evidence>
<dbReference type="Gene3D" id="3.40.50.720">
    <property type="entry name" value="NAD(P)-binding Rossmann-like Domain"/>
    <property type="match status" value="1"/>
</dbReference>
<reference evidence="2 5" key="3">
    <citation type="journal article" date="2014" name="Environ. Microbiol.">
        <title>Halorhabdus tiamatea: proteogenomics and glycosidase activity measurements identify the first cultivated euryarchaeon from a deep-sea anoxic brine lake as potential polysaccharide degrader.</title>
        <authorList>
            <person name="Werner J."/>
            <person name="Ferrer M."/>
            <person name="Michel G."/>
            <person name="Mann A.J."/>
            <person name="Huang S."/>
            <person name="Juarez S."/>
            <person name="Ciordia S."/>
            <person name="Albar J.P."/>
            <person name="Alcaide M."/>
            <person name="La Cono V."/>
            <person name="Yakimov M.M."/>
            <person name="Antunes A."/>
            <person name="Taborda M."/>
            <person name="Da Costa M.S."/>
            <person name="Amann R.I."/>
            <person name="Gloeckner F.O."/>
            <person name="Golyshina O.V."/>
            <person name="Golyshin P.N."/>
            <person name="Teeling H."/>
        </authorList>
    </citation>
    <scope>NUCLEOTIDE SEQUENCE [LARGE SCALE GENOMIC DNA]</scope>
    <source>
        <strain evidence="5">SARL4B</strain>
        <strain evidence="2">Type strain: SARL4B</strain>
    </source>
</reference>
<dbReference type="HOGENOM" id="CLU_046808_0_0_2"/>
<dbReference type="STRING" id="1033806.HTIA_1896"/>
<name>F7PKN0_9EURY</name>
<dbReference type="RefSeq" id="WP_008526437.1">
    <property type="nucleotide sequence ID" value="NC_021921.1"/>
</dbReference>